<dbReference type="GO" id="GO:0071230">
    <property type="term" value="P:cellular response to amino acid stimulus"/>
    <property type="evidence" value="ECO:0007669"/>
    <property type="project" value="TreeGrafter"/>
</dbReference>
<comment type="caution">
    <text evidence="2">The sequence shown here is derived from an EMBL/GenBank/DDBJ whole genome shotgun (WGS) entry which is preliminary data.</text>
</comment>
<dbReference type="PROSITE" id="PS50082">
    <property type="entry name" value="WD_REPEATS_2"/>
    <property type="match status" value="2"/>
</dbReference>
<feature type="repeat" description="WD" evidence="1">
    <location>
        <begin position="273"/>
        <end position="304"/>
    </location>
</feature>
<dbReference type="AlphaFoldDB" id="A0AAV2S5Z2"/>
<dbReference type="Gene3D" id="2.130.10.10">
    <property type="entry name" value="YVTN repeat-like/Quinoprotein amine dehydrogenase"/>
    <property type="match status" value="2"/>
</dbReference>
<dbReference type="GO" id="GO:0038202">
    <property type="term" value="P:TORC1 signaling"/>
    <property type="evidence" value="ECO:0007669"/>
    <property type="project" value="TreeGrafter"/>
</dbReference>
<dbReference type="GO" id="GO:0009267">
    <property type="term" value="P:cellular response to starvation"/>
    <property type="evidence" value="ECO:0007669"/>
    <property type="project" value="TreeGrafter"/>
</dbReference>
<proteinExistence type="predicted"/>
<dbReference type="GO" id="GO:0030674">
    <property type="term" value="F:protein-macromolecule adaptor activity"/>
    <property type="evidence" value="ECO:0007669"/>
    <property type="project" value="TreeGrafter"/>
</dbReference>
<dbReference type="InterPro" id="IPR004083">
    <property type="entry name" value="Raptor"/>
</dbReference>
<keyword evidence="3" id="KW-1185">Reference proteome</keyword>
<dbReference type="InterPro" id="IPR015943">
    <property type="entry name" value="WD40/YVTN_repeat-like_dom_sf"/>
</dbReference>
<dbReference type="PANTHER" id="PTHR12848">
    <property type="entry name" value="REGULATORY-ASSOCIATED PROTEIN OF MTOR"/>
    <property type="match status" value="1"/>
</dbReference>
<dbReference type="InterPro" id="IPR001680">
    <property type="entry name" value="WD40_rpt"/>
</dbReference>
<dbReference type="Pfam" id="PF00400">
    <property type="entry name" value="WD40"/>
    <property type="match status" value="5"/>
</dbReference>
<sequence length="481" mass="53251">MYTGLPHLPGTLRMPVSESSSVAWSVVVVIVKSVQAWSRPKFASKMKTNSRATASKMAMLKCDPFTIIEASAPGTNKPKLTRQFDEHEGFLKPLVTTEFVDWSAKTFIMPPQSSKDLPSPNSLFNSYSDRCSTSRLLAESEERRSVGTNKLDDQVFFHRNPGPPATLMFHPLHPLLTVADKNNVTIWDVDRNQQISHWRNNNPSGSCISSMAVMNPATPHTYVCTACDDGSVRVWRDCFTPQHQVGAQPPSLVTSFQATHDINPATRGTGLLMSWEQDSTTLAMGGDSRTVRLWDMQAERRTQEITTGGDSNSYITALHSHQAGPWVACGFSDGYVRLLDRRLPSNKAVVKQWREHTSWVISAHLLNASQNTTKIITGSISGEVRLWDIRQSNNVQVLNPNQEMTAMATHANAHLFAIGSVNQVIGVYHASGSSVNMIKYHEGFMGQRIAPVSCLAFHPRRVLLAAGTTDSYITVYGLARR</sequence>
<dbReference type="SMART" id="SM00320">
    <property type="entry name" value="WD40"/>
    <property type="match status" value="7"/>
</dbReference>
<dbReference type="Proteomes" id="UP001497623">
    <property type="component" value="Unassembled WGS sequence"/>
</dbReference>
<reference evidence="2 3" key="1">
    <citation type="submission" date="2024-05" db="EMBL/GenBank/DDBJ databases">
        <authorList>
            <person name="Wallberg A."/>
        </authorList>
    </citation>
    <scope>NUCLEOTIDE SEQUENCE [LARGE SCALE GENOMIC DNA]</scope>
</reference>
<protein>
    <recommendedName>
        <fullName evidence="4">Regulatory-associated protein of mTOR</fullName>
    </recommendedName>
</protein>
<feature type="repeat" description="WD" evidence="1">
    <location>
        <begin position="366"/>
        <end position="397"/>
    </location>
</feature>
<keyword evidence="1" id="KW-0853">WD repeat</keyword>
<dbReference type="GO" id="GO:0010506">
    <property type="term" value="P:regulation of autophagy"/>
    <property type="evidence" value="ECO:0007669"/>
    <property type="project" value="TreeGrafter"/>
</dbReference>
<name>A0AAV2S5Z2_MEGNR</name>
<gene>
    <name evidence="2" type="ORF">MNOR_LOCUS32693</name>
</gene>
<dbReference type="SUPFAM" id="SSF50978">
    <property type="entry name" value="WD40 repeat-like"/>
    <property type="match status" value="1"/>
</dbReference>
<dbReference type="GO" id="GO:0031931">
    <property type="term" value="C:TORC1 complex"/>
    <property type="evidence" value="ECO:0007669"/>
    <property type="project" value="InterPro"/>
</dbReference>
<evidence type="ECO:0008006" key="4">
    <source>
        <dbReference type="Google" id="ProtNLM"/>
    </source>
</evidence>
<dbReference type="GO" id="GO:0005737">
    <property type="term" value="C:cytoplasm"/>
    <property type="evidence" value="ECO:0007669"/>
    <property type="project" value="TreeGrafter"/>
</dbReference>
<feature type="non-terminal residue" evidence="2">
    <location>
        <position position="481"/>
    </location>
</feature>
<evidence type="ECO:0000313" key="2">
    <source>
        <dbReference type="EMBL" id="CAL4161869.1"/>
    </source>
</evidence>
<accession>A0AAV2S5Z2</accession>
<evidence type="ECO:0000313" key="3">
    <source>
        <dbReference type="Proteomes" id="UP001497623"/>
    </source>
</evidence>
<organism evidence="2 3">
    <name type="scientific">Meganyctiphanes norvegica</name>
    <name type="common">Northern krill</name>
    <name type="synonym">Thysanopoda norvegica</name>
    <dbReference type="NCBI Taxonomy" id="48144"/>
    <lineage>
        <taxon>Eukaryota</taxon>
        <taxon>Metazoa</taxon>
        <taxon>Ecdysozoa</taxon>
        <taxon>Arthropoda</taxon>
        <taxon>Crustacea</taxon>
        <taxon>Multicrustacea</taxon>
        <taxon>Malacostraca</taxon>
        <taxon>Eumalacostraca</taxon>
        <taxon>Eucarida</taxon>
        <taxon>Euphausiacea</taxon>
        <taxon>Euphausiidae</taxon>
        <taxon>Meganyctiphanes</taxon>
    </lineage>
</organism>
<dbReference type="GO" id="GO:0030307">
    <property type="term" value="P:positive regulation of cell growth"/>
    <property type="evidence" value="ECO:0007669"/>
    <property type="project" value="TreeGrafter"/>
</dbReference>
<dbReference type="PANTHER" id="PTHR12848:SF16">
    <property type="entry name" value="REGULATORY-ASSOCIATED PROTEIN OF MTOR"/>
    <property type="match status" value="1"/>
</dbReference>
<dbReference type="EMBL" id="CAXKWB010045041">
    <property type="protein sequence ID" value="CAL4161869.1"/>
    <property type="molecule type" value="Genomic_DNA"/>
</dbReference>
<dbReference type="InterPro" id="IPR036322">
    <property type="entry name" value="WD40_repeat_dom_sf"/>
</dbReference>
<evidence type="ECO:0000256" key="1">
    <source>
        <dbReference type="PROSITE-ProRule" id="PRU00221"/>
    </source>
</evidence>